<protein>
    <submittedName>
        <fullName evidence="2">Uncharacterized protein</fullName>
    </submittedName>
</protein>
<reference evidence="2 3" key="1">
    <citation type="submission" date="2023-09" db="EMBL/GenBank/DDBJ databases">
        <title>Genomes of two closely related lineages of the louse Polyplax serrata with different host specificities.</title>
        <authorList>
            <person name="Martinu J."/>
            <person name="Tarabai H."/>
            <person name="Stefka J."/>
            <person name="Hypsa V."/>
        </authorList>
    </citation>
    <scope>NUCLEOTIDE SEQUENCE [LARGE SCALE GENOMIC DNA]</scope>
    <source>
        <strain evidence="2">98ZLc_SE</strain>
    </source>
</reference>
<gene>
    <name evidence="2" type="ORF">RUM44_004313</name>
</gene>
<dbReference type="EMBL" id="JAWJWF010000004">
    <property type="protein sequence ID" value="KAK6633706.1"/>
    <property type="molecule type" value="Genomic_DNA"/>
</dbReference>
<name>A0ABR1B359_POLSC</name>
<evidence type="ECO:0000313" key="3">
    <source>
        <dbReference type="Proteomes" id="UP001359485"/>
    </source>
</evidence>
<keyword evidence="3" id="KW-1185">Reference proteome</keyword>
<evidence type="ECO:0000313" key="2">
    <source>
        <dbReference type="EMBL" id="KAK6633706.1"/>
    </source>
</evidence>
<organism evidence="2 3">
    <name type="scientific">Polyplax serrata</name>
    <name type="common">Common mouse louse</name>
    <dbReference type="NCBI Taxonomy" id="468196"/>
    <lineage>
        <taxon>Eukaryota</taxon>
        <taxon>Metazoa</taxon>
        <taxon>Ecdysozoa</taxon>
        <taxon>Arthropoda</taxon>
        <taxon>Hexapoda</taxon>
        <taxon>Insecta</taxon>
        <taxon>Pterygota</taxon>
        <taxon>Neoptera</taxon>
        <taxon>Paraneoptera</taxon>
        <taxon>Psocodea</taxon>
        <taxon>Troctomorpha</taxon>
        <taxon>Phthiraptera</taxon>
        <taxon>Anoplura</taxon>
        <taxon>Polyplacidae</taxon>
        <taxon>Polyplax</taxon>
    </lineage>
</organism>
<dbReference type="Proteomes" id="UP001359485">
    <property type="component" value="Unassembled WGS sequence"/>
</dbReference>
<evidence type="ECO:0000256" key="1">
    <source>
        <dbReference type="SAM" id="MobiDB-lite"/>
    </source>
</evidence>
<feature type="region of interest" description="Disordered" evidence="1">
    <location>
        <begin position="1"/>
        <end position="21"/>
    </location>
</feature>
<sequence>MTSNDFTHPTPKMAHTHPADHKACQVAKARYLIPKNRKKLSLINDEYSPFEGSLAIDFTEWEQDKLRKNHGWEGARQNM</sequence>
<proteinExistence type="predicted"/>
<comment type="caution">
    <text evidence="2">The sequence shown here is derived from an EMBL/GenBank/DDBJ whole genome shotgun (WGS) entry which is preliminary data.</text>
</comment>
<accession>A0ABR1B359</accession>